<evidence type="ECO:0000313" key="3">
    <source>
        <dbReference type="EMBL" id="MDY0870772.1"/>
    </source>
</evidence>
<feature type="domain" description="SAF" evidence="2">
    <location>
        <begin position="48"/>
        <end position="117"/>
    </location>
</feature>
<evidence type="ECO:0000313" key="4">
    <source>
        <dbReference type="Proteomes" id="UP001271769"/>
    </source>
</evidence>
<dbReference type="CDD" id="cd11614">
    <property type="entry name" value="SAF_CpaB_FlgA_like"/>
    <property type="match status" value="1"/>
</dbReference>
<dbReference type="InterPro" id="IPR031571">
    <property type="entry name" value="RcpC_dom"/>
</dbReference>
<organism evidence="3 4">
    <name type="scientific">Dongia rigui</name>
    <dbReference type="NCBI Taxonomy" id="940149"/>
    <lineage>
        <taxon>Bacteria</taxon>
        <taxon>Pseudomonadati</taxon>
        <taxon>Pseudomonadota</taxon>
        <taxon>Alphaproteobacteria</taxon>
        <taxon>Rhodospirillales</taxon>
        <taxon>Dongiaceae</taxon>
        <taxon>Dongia</taxon>
    </lineage>
</organism>
<protein>
    <submittedName>
        <fullName evidence="3">Flp pilus assembly protein CpaB</fullName>
    </submittedName>
</protein>
<dbReference type="InterPro" id="IPR017592">
    <property type="entry name" value="Pilus_assmbl_Flp-typ_CpaB"/>
</dbReference>
<reference evidence="3 4" key="1">
    <citation type="journal article" date="2013" name="Antonie Van Leeuwenhoek">
        <title>Dongia rigui sp. nov., isolated from freshwater of a large wetland in Korea.</title>
        <authorList>
            <person name="Baik K.S."/>
            <person name="Hwang Y.M."/>
            <person name="Choi J.S."/>
            <person name="Kwon J."/>
            <person name="Seong C.N."/>
        </authorList>
    </citation>
    <scope>NUCLEOTIDE SEQUENCE [LARGE SCALE GENOMIC DNA]</scope>
    <source>
        <strain evidence="3 4">04SU4-P</strain>
    </source>
</reference>
<sequence length="319" mass="33927">MRPIVLVLIVVALGAAILTAFLATRFLASVQQQQPAQTAEQAVVTGVEEVLVAARDINPGDVLVDTDFRWEQWPKAAIDPRFTLKSAAGEDPLAPFRDTMARRAIMTGEPMAATAIVKQGDAGITSAVLAPGMRSVTIDVSPRTGAAGLILPNDHVDIFLVSNIRDMARVPEDVGRDILSQTAVEAIMRDIKVVAVNQSLTRPEGTGPGINAQTVTMEVTSEQAQKVLVASQMGQIVLALRSWARNDAAAEADAKAPLFVTDRSTSKVLDDLMGGVGDQEMFQMPSENDHQETSPAPKVATQSIRINRGGAVTVESLGQ</sequence>
<dbReference type="RefSeq" id="WP_320499110.1">
    <property type="nucleotide sequence ID" value="NZ_JAXCLX010000001.1"/>
</dbReference>
<dbReference type="Pfam" id="PF08666">
    <property type="entry name" value="SAF"/>
    <property type="match status" value="1"/>
</dbReference>
<keyword evidence="4" id="KW-1185">Reference proteome</keyword>
<dbReference type="Proteomes" id="UP001271769">
    <property type="component" value="Unassembled WGS sequence"/>
</dbReference>
<accession>A0ABU5DUX9</accession>
<comment type="caution">
    <text evidence="3">The sequence shown here is derived from an EMBL/GenBank/DDBJ whole genome shotgun (WGS) entry which is preliminary data.</text>
</comment>
<dbReference type="InterPro" id="IPR013974">
    <property type="entry name" value="SAF"/>
</dbReference>
<evidence type="ECO:0000256" key="1">
    <source>
        <dbReference type="SAM" id="MobiDB-lite"/>
    </source>
</evidence>
<name>A0ABU5DUX9_9PROT</name>
<dbReference type="SMART" id="SM00858">
    <property type="entry name" value="SAF"/>
    <property type="match status" value="1"/>
</dbReference>
<dbReference type="EMBL" id="JAXCLX010000001">
    <property type="protein sequence ID" value="MDY0870772.1"/>
    <property type="molecule type" value="Genomic_DNA"/>
</dbReference>
<gene>
    <name evidence="3" type="primary">cpaB</name>
    <name evidence="3" type="ORF">SMD31_02520</name>
</gene>
<dbReference type="Pfam" id="PF16976">
    <property type="entry name" value="RcpC"/>
    <property type="match status" value="1"/>
</dbReference>
<dbReference type="NCBIfam" id="TIGR03177">
    <property type="entry name" value="pilus_cpaB"/>
    <property type="match status" value="1"/>
</dbReference>
<proteinExistence type="predicted"/>
<evidence type="ECO:0000259" key="2">
    <source>
        <dbReference type="SMART" id="SM00858"/>
    </source>
</evidence>
<feature type="region of interest" description="Disordered" evidence="1">
    <location>
        <begin position="278"/>
        <end position="300"/>
    </location>
</feature>